<protein>
    <recommendedName>
        <fullName evidence="1">Gfo/Idh/MocA-like oxidoreductase N-terminal domain-containing protein</fullName>
    </recommendedName>
</protein>
<dbReference type="OrthoDB" id="2129491at2759"/>
<feature type="non-terminal residue" evidence="2">
    <location>
        <position position="458"/>
    </location>
</feature>
<dbReference type="EMBL" id="CAJPDS010000391">
    <property type="protein sequence ID" value="CAF9942344.1"/>
    <property type="molecule type" value="Genomic_DNA"/>
</dbReference>
<sequence length="458" mass="50971">MPPSNIGIKVPLTNGHCTTSVEKESCPKFLIIGAGARGHAYAHAVTESTTGIIAAVAEPISTKREAIGRKYIWQNNEPQKHQNFQGWQDFVEYEHQRRQSQEAGEVVPPGIDGVFICVLDEFHVEVILGLQELNLHIMCEKPLATSLDDCLRIYRSLQPPGTSPKRIFSIGHVLRYSPHNMLLRQLLLSDCAIGDIISIEHTEPIGWWHFSHSYVRGNWRQERTTAPSLLTKSCHDIDFLLWLLCSPPPNSSPHTPPHLPSHISSTGSLNYFKRANKPAQAGSATNCLSCPAERDCLYSAPKIYLEQHLAKGNTGWPVHIVVPEIEDLPPTAAETRLRDRLAEDYDGSTPAETVSKRPWFGRCVYESDNDVCDDQLVTITWDDDPLPSATPRSAKTASFHMTAFTEAQCVRRGRVYGTRGEISYDSQVIEVYTFASRTKKTYYPKQMGGGHGGGDAGL</sequence>
<evidence type="ECO:0000313" key="3">
    <source>
        <dbReference type="Proteomes" id="UP000664521"/>
    </source>
</evidence>
<dbReference type="GO" id="GO:0000166">
    <property type="term" value="F:nucleotide binding"/>
    <property type="evidence" value="ECO:0007669"/>
    <property type="project" value="InterPro"/>
</dbReference>
<dbReference type="PANTHER" id="PTHR43377:SF12">
    <property type="entry name" value="BINDING ROSSMANN FOLD OXIDOREDUCTASE, PUTATIVE (AFU_ORTHOLOGUE AFUA_3G11840)-RELATED"/>
    <property type="match status" value="1"/>
</dbReference>
<gene>
    <name evidence="2" type="ORF">HETSPECPRED_005945</name>
</gene>
<dbReference type="PANTHER" id="PTHR43377">
    <property type="entry name" value="BILIVERDIN REDUCTASE A"/>
    <property type="match status" value="1"/>
</dbReference>
<dbReference type="InterPro" id="IPR036291">
    <property type="entry name" value="NAD(P)-bd_dom_sf"/>
</dbReference>
<accession>A0A8H3J8B0</accession>
<reference evidence="2" key="1">
    <citation type="submission" date="2021-03" db="EMBL/GenBank/DDBJ databases">
        <authorList>
            <person name="Tagirdzhanova G."/>
        </authorList>
    </citation>
    <scope>NUCLEOTIDE SEQUENCE</scope>
</reference>
<organism evidence="2 3">
    <name type="scientific">Heterodermia speciosa</name>
    <dbReference type="NCBI Taxonomy" id="116794"/>
    <lineage>
        <taxon>Eukaryota</taxon>
        <taxon>Fungi</taxon>
        <taxon>Dikarya</taxon>
        <taxon>Ascomycota</taxon>
        <taxon>Pezizomycotina</taxon>
        <taxon>Lecanoromycetes</taxon>
        <taxon>OSLEUM clade</taxon>
        <taxon>Lecanoromycetidae</taxon>
        <taxon>Caliciales</taxon>
        <taxon>Physciaceae</taxon>
        <taxon>Heterodermia</taxon>
    </lineage>
</organism>
<dbReference type="AlphaFoldDB" id="A0A8H3J8B0"/>
<comment type="caution">
    <text evidence="2">The sequence shown here is derived from an EMBL/GenBank/DDBJ whole genome shotgun (WGS) entry which is preliminary data.</text>
</comment>
<keyword evidence="3" id="KW-1185">Reference proteome</keyword>
<dbReference type="Gene3D" id="3.30.360.10">
    <property type="entry name" value="Dihydrodipicolinate Reductase, domain 2"/>
    <property type="match status" value="1"/>
</dbReference>
<dbReference type="SUPFAM" id="SSF55347">
    <property type="entry name" value="Glyceraldehyde-3-phosphate dehydrogenase-like, C-terminal domain"/>
    <property type="match status" value="1"/>
</dbReference>
<dbReference type="InterPro" id="IPR000683">
    <property type="entry name" value="Gfo/Idh/MocA-like_OxRdtase_N"/>
</dbReference>
<name>A0A8H3J8B0_9LECA</name>
<evidence type="ECO:0000313" key="2">
    <source>
        <dbReference type="EMBL" id="CAF9942344.1"/>
    </source>
</evidence>
<dbReference type="Gene3D" id="3.40.50.720">
    <property type="entry name" value="NAD(P)-binding Rossmann-like Domain"/>
    <property type="match status" value="1"/>
</dbReference>
<feature type="domain" description="Gfo/Idh/MocA-like oxidoreductase N-terminal" evidence="1">
    <location>
        <begin position="28"/>
        <end position="156"/>
    </location>
</feature>
<dbReference type="InterPro" id="IPR051450">
    <property type="entry name" value="Gfo/Idh/MocA_Oxidoreductases"/>
</dbReference>
<proteinExistence type="predicted"/>
<dbReference type="Pfam" id="PF01408">
    <property type="entry name" value="GFO_IDH_MocA"/>
    <property type="match status" value="1"/>
</dbReference>
<evidence type="ECO:0000259" key="1">
    <source>
        <dbReference type="Pfam" id="PF01408"/>
    </source>
</evidence>
<dbReference type="SUPFAM" id="SSF51735">
    <property type="entry name" value="NAD(P)-binding Rossmann-fold domains"/>
    <property type="match status" value="1"/>
</dbReference>
<dbReference type="Proteomes" id="UP000664521">
    <property type="component" value="Unassembled WGS sequence"/>
</dbReference>